<comment type="subcellular location">
    <subcellularLocation>
        <location evidence="7">Cell inner membrane</location>
        <topology evidence="7">Multi-pass membrane protein</topology>
    </subcellularLocation>
    <subcellularLocation>
        <location evidence="1">Cell membrane</location>
        <topology evidence="1">Multi-pass membrane protein</topology>
    </subcellularLocation>
</comment>
<dbReference type="Proteomes" id="UP000606044">
    <property type="component" value="Unassembled WGS sequence"/>
</dbReference>
<keyword evidence="3" id="KW-1003">Cell membrane</keyword>
<dbReference type="InterPro" id="IPR049177">
    <property type="entry name" value="MgtC_SapB_SrpB_YhiD_N"/>
</dbReference>
<name>A0A917FKQ2_9HYPH</name>
<proteinExistence type="inferred from homology"/>
<evidence type="ECO:0000256" key="6">
    <source>
        <dbReference type="ARBA" id="ARBA00023136"/>
    </source>
</evidence>
<accession>A0A917FKQ2</accession>
<dbReference type="EMBL" id="BMCT01000015">
    <property type="protein sequence ID" value="GGF89581.1"/>
    <property type="molecule type" value="Genomic_DNA"/>
</dbReference>
<comment type="caution">
    <text evidence="9">The sequence shown here is derived from an EMBL/GenBank/DDBJ whole genome shotgun (WGS) entry which is preliminary data.</text>
</comment>
<feature type="transmembrane region" description="Helical" evidence="7">
    <location>
        <begin position="124"/>
        <end position="141"/>
    </location>
</feature>
<feature type="transmembrane region" description="Helical" evidence="7">
    <location>
        <begin position="99"/>
        <end position="118"/>
    </location>
</feature>
<dbReference type="Pfam" id="PF02308">
    <property type="entry name" value="MgtC"/>
    <property type="match status" value="1"/>
</dbReference>
<keyword evidence="5 7" id="KW-1133">Transmembrane helix</keyword>
<reference evidence="9" key="1">
    <citation type="journal article" date="2014" name="Int. J. Syst. Evol. Microbiol.">
        <title>Complete genome sequence of Corynebacterium casei LMG S-19264T (=DSM 44701T), isolated from a smear-ripened cheese.</title>
        <authorList>
            <consortium name="US DOE Joint Genome Institute (JGI-PGF)"/>
            <person name="Walter F."/>
            <person name="Albersmeier A."/>
            <person name="Kalinowski J."/>
            <person name="Ruckert C."/>
        </authorList>
    </citation>
    <scope>NUCLEOTIDE SEQUENCE</scope>
    <source>
        <strain evidence="9">CCM 7897</strain>
    </source>
</reference>
<dbReference type="PRINTS" id="PR01837">
    <property type="entry name" value="MGTCSAPBPROT"/>
</dbReference>
<feature type="transmembrane region" description="Helical" evidence="7">
    <location>
        <begin position="35"/>
        <end position="53"/>
    </location>
</feature>
<dbReference type="InterPro" id="IPR003416">
    <property type="entry name" value="MgtC/SapB/SrpB/YhiD_fam"/>
</dbReference>
<dbReference type="PANTHER" id="PTHR33778">
    <property type="entry name" value="PROTEIN MGTC"/>
    <property type="match status" value="1"/>
</dbReference>
<feature type="transmembrane region" description="Helical" evidence="7">
    <location>
        <begin position="6"/>
        <end position="26"/>
    </location>
</feature>
<feature type="domain" description="MgtC/SapB/SrpB/YhiD N-terminal" evidence="8">
    <location>
        <begin position="14"/>
        <end position="146"/>
    </location>
</feature>
<keyword evidence="10" id="KW-1185">Reference proteome</keyword>
<evidence type="ECO:0000256" key="4">
    <source>
        <dbReference type="ARBA" id="ARBA00022692"/>
    </source>
</evidence>
<evidence type="ECO:0000256" key="2">
    <source>
        <dbReference type="ARBA" id="ARBA00009298"/>
    </source>
</evidence>
<evidence type="ECO:0000256" key="3">
    <source>
        <dbReference type="ARBA" id="ARBA00022475"/>
    </source>
</evidence>
<protein>
    <recommendedName>
        <fullName evidence="7">Protein MgtC</fullName>
    </recommendedName>
</protein>
<organism evidence="9 10">
    <name type="scientific">Azorhizobium oxalatiphilum</name>
    <dbReference type="NCBI Taxonomy" id="980631"/>
    <lineage>
        <taxon>Bacteria</taxon>
        <taxon>Pseudomonadati</taxon>
        <taxon>Pseudomonadota</taxon>
        <taxon>Alphaproteobacteria</taxon>
        <taxon>Hyphomicrobiales</taxon>
        <taxon>Xanthobacteraceae</taxon>
        <taxon>Azorhizobium</taxon>
    </lineage>
</organism>
<dbReference type="GO" id="GO:0005886">
    <property type="term" value="C:plasma membrane"/>
    <property type="evidence" value="ECO:0007669"/>
    <property type="project" value="UniProtKB-SubCell"/>
</dbReference>
<keyword evidence="4 7" id="KW-0812">Transmembrane</keyword>
<evidence type="ECO:0000256" key="1">
    <source>
        <dbReference type="ARBA" id="ARBA00004651"/>
    </source>
</evidence>
<reference evidence="9" key="2">
    <citation type="submission" date="2020-09" db="EMBL/GenBank/DDBJ databases">
        <authorList>
            <person name="Sun Q."/>
            <person name="Sedlacek I."/>
        </authorList>
    </citation>
    <scope>NUCLEOTIDE SEQUENCE</scope>
    <source>
        <strain evidence="9">CCM 7897</strain>
    </source>
</reference>
<gene>
    <name evidence="9" type="ORF">GCM10007301_56870</name>
</gene>
<keyword evidence="6 7" id="KW-0472">Membrane</keyword>
<evidence type="ECO:0000313" key="9">
    <source>
        <dbReference type="EMBL" id="GGF89581.1"/>
    </source>
</evidence>
<dbReference type="PANTHER" id="PTHR33778:SF1">
    <property type="entry name" value="MAGNESIUM TRANSPORTER YHID-RELATED"/>
    <property type="match status" value="1"/>
</dbReference>
<evidence type="ECO:0000256" key="5">
    <source>
        <dbReference type="ARBA" id="ARBA00022989"/>
    </source>
</evidence>
<evidence type="ECO:0000313" key="10">
    <source>
        <dbReference type="Proteomes" id="UP000606044"/>
    </source>
</evidence>
<sequence length="233" mass="25391">MPLHADFADIALRLACAFGASLIIGLDRELEERAAGLRTTILVCLAACLAMISSNLLLAEVGRADDSFAQMDVLRLPLGILTGMGFIGAGAIMRREDGLVLGVTTAATLWYMTVLGLIFGAGQYVLGGLALLVALGTLWLLKFASRFIRQEREAVLRVVLASDGTDALESALWQDLNRPPFRIRRSCVARDSETGARELRFELRYAGEIGRRQPDEVARLMGQAGVVRVEWEN</sequence>
<dbReference type="AlphaFoldDB" id="A0A917FKQ2"/>
<comment type="similarity">
    <text evidence="2 7">Belongs to the MgtC/SapB family.</text>
</comment>
<feature type="transmembrane region" description="Helical" evidence="7">
    <location>
        <begin position="73"/>
        <end position="92"/>
    </location>
</feature>
<dbReference type="RefSeq" id="WP_188584267.1">
    <property type="nucleotide sequence ID" value="NZ_BMCT01000015.1"/>
</dbReference>
<evidence type="ECO:0000259" key="8">
    <source>
        <dbReference type="Pfam" id="PF02308"/>
    </source>
</evidence>
<evidence type="ECO:0000256" key="7">
    <source>
        <dbReference type="RuleBase" id="RU365041"/>
    </source>
</evidence>
<keyword evidence="7" id="KW-0997">Cell inner membrane</keyword>